<dbReference type="AlphaFoldDB" id="A0A4S8J133"/>
<evidence type="ECO:0000313" key="2">
    <source>
        <dbReference type="EMBL" id="THU54993.1"/>
    </source>
</evidence>
<feature type="compositionally biased region" description="Low complexity" evidence="1">
    <location>
        <begin position="37"/>
        <end position="50"/>
    </location>
</feature>
<evidence type="ECO:0000256" key="1">
    <source>
        <dbReference type="SAM" id="MobiDB-lite"/>
    </source>
</evidence>
<protein>
    <submittedName>
        <fullName evidence="2">Uncharacterized protein</fullName>
    </submittedName>
</protein>
<feature type="region of interest" description="Disordered" evidence="1">
    <location>
        <begin position="29"/>
        <end position="61"/>
    </location>
</feature>
<name>A0A4S8J133_MUSBA</name>
<sequence>MISEAFASSDTNNFGHLSTRIHSNFHTQSIDDPLTLSDSAPSVSARSASSHAERKLSPENF</sequence>
<dbReference type="Proteomes" id="UP000317650">
    <property type="component" value="Chromosome 11"/>
</dbReference>
<accession>A0A4S8J133</accession>
<reference evidence="2 3" key="1">
    <citation type="journal article" date="2019" name="Nat. Plants">
        <title>Genome sequencing of Musa balbisiana reveals subgenome evolution and function divergence in polyploid bananas.</title>
        <authorList>
            <person name="Yao X."/>
        </authorList>
    </citation>
    <scope>NUCLEOTIDE SEQUENCE [LARGE SCALE GENOMIC DNA]</scope>
    <source>
        <strain evidence="3">cv. DH-PKW</strain>
        <tissue evidence="2">Leaves</tissue>
    </source>
</reference>
<gene>
    <name evidence="2" type="ORF">C4D60_Mb11t01890</name>
</gene>
<dbReference type="EMBL" id="PYDT01000007">
    <property type="protein sequence ID" value="THU54993.1"/>
    <property type="molecule type" value="Genomic_DNA"/>
</dbReference>
<feature type="compositionally biased region" description="Basic and acidic residues" evidence="1">
    <location>
        <begin position="51"/>
        <end position="61"/>
    </location>
</feature>
<evidence type="ECO:0000313" key="3">
    <source>
        <dbReference type="Proteomes" id="UP000317650"/>
    </source>
</evidence>
<comment type="caution">
    <text evidence="2">The sequence shown here is derived from an EMBL/GenBank/DDBJ whole genome shotgun (WGS) entry which is preliminary data.</text>
</comment>
<organism evidence="2 3">
    <name type="scientific">Musa balbisiana</name>
    <name type="common">Banana</name>
    <dbReference type="NCBI Taxonomy" id="52838"/>
    <lineage>
        <taxon>Eukaryota</taxon>
        <taxon>Viridiplantae</taxon>
        <taxon>Streptophyta</taxon>
        <taxon>Embryophyta</taxon>
        <taxon>Tracheophyta</taxon>
        <taxon>Spermatophyta</taxon>
        <taxon>Magnoliopsida</taxon>
        <taxon>Liliopsida</taxon>
        <taxon>Zingiberales</taxon>
        <taxon>Musaceae</taxon>
        <taxon>Musa</taxon>
    </lineage>
</organism>
<proteinExistence type="predicted"/>
<keyword evidence="3" id="KW-1185">Reference proteome</keyword>